<protein>
    <submittedName>
        <fullName evidence="2">Uncharacterized protein</fullName>
    </submittedName>
</protein>
<accession>A0A9J6BCS6</accession>
<evidence type="ECO:0000256" key="1">
    <source>
        <dbReference type="SAM" id="SignalP"/>
    </source>
</evidence>
<comment type="caution">
    <text evidence="2">The sequence shown here is derived from an EMBL/GenBank/DDBJ whole genome shotgun (WGS) entry which is preliminary data.</text>
</comment>
<feature type="chain" id="PRO_5039929526" evidence="1">
    <location>
        <begin position="20"/>
        <end position="558"/>
    </location>
</feature>
<evidence type="ECO:0000313" key="2">
    <source>
        <dbReference type="EMBL" id="KAG5667347.1"/>
    </source>
</evidence>
<dbReference type="InterPro" id="IPR006616">
    <property type="entry name" value="DM9_repeat"/>
</dbReference>
<sequence>MINTLIILLLISIAEIVKSQSNASCEVFYKYKCANKYYHYNLDNEPVEYGISAGQYEPGKEAYVGIAVFEHLTLIGNRIQLDPPGFLYRNSLGYGEIFNDSKQIWYLANNKDHSYEWVPSQNGNFEPFAINYNGDAPAFFGRIKRNGNVILGNVALYTGEMYYIDENGIRQTTTSGYEVLTCKSSKNETEIPPPSFDKLPNYDIGCINNWQLYKNDDAPVKYGISAGEFDCNNTAYIGKATPFSLTFPGRVQVINNTGIYVLSQKKEVLINDNTSFYLANNLNYTYYWVDFEGTVPQNSVFSRSSNGFFFAVTRVKRNGYVRIGYTVPPFGTFPNEDGTNDESDSNFEVLVCDPWPKYQCAQNWKKFDVNNTNVGIKVDGFDVKNFNGNSSFYIGRSCDYGLGSIQLSPPSAAGLYYADDLLGNLVFDNSNKTEYLVKNSSYTYKWQPSRDGKKVANALELHKEGRRPFYIAKTRINGNVVIGKVRPGDGLFFINPTTGKQESTGSYEVLTCTSPDPSNGEYEEESDEEWFTEHWCPIGMKWCNEREKCIKLEKHKHF</sequence>
<keyword evidence="3" id="KW-1185">Reference proteome</keyword>
<organism evidence="2 3">
    <name type="scientific">Polypedilum vanderplanki</name>
    <name type="common">Sleeping chironomid midge</name>
    <dbReference type="NCBI Taxonomy" id="319348"/>
    <lineage>
        <taxon>Eukaryota</taxon>
        <taxon>Metazoa</taxon>
        <taxon>Ecdysozoa</taxon>
        <taxon>Arthropoda</taxon>
        <taxon>Hexapoda</taxon>
        <taxon>Insecta</taxon>
        <taxon>Pterygota</taxon>
        <taxon>Neoptera</taxon>
        <taxon>Endopterygota</taxon>
        <taxon>Diptera</taxon>
        <taxon>Nematocera</taxon>
        <taxon>Chironomoidea</taxon>
        <taxon>Chironomidae</taxon>
        <taxon>Chironominae</taxon>
        <taxon>Polypedilum</taxon>
        <taxon>Polypedilum</taxon>
    </lineage>
</organism>
<dbReference type="AlphaFoldDB" id="A0A9J6BCS6"/>
<proteinExistence type="predicted"/>
<name>A0A9J6BCS6_POLVA</name>
<dbReference type="Pfam" id="PF11901">
    <property type="entry name" value="DM9"/>
    <property type="match status" value="1"/>
</dbReference>
<keyword evidence="1" id="KW-0732">Signal</keyword>
<gene>
    <name evidence="2" type="ORF">PVAND_015330</name>
</gene>
<dbReference type="Proteomes" id="UP001107558">
    <property type="component" value="Chromosome 4"/>
</dbReference>
<dbReference type="EMBL" id="JADBJN010000004">
    <property type="protein sequence ID" value="KAG5667347.1"/>
    <property type="molecule type" value="Genomic_DNA"/>
</dbReference>
<dbReference type="OrthoDB" id="406864at2759"/>
<evidence type="ECO:0000313" key="3">
    <source>
        <dbReference type="Proteomes" id="UP001107558"/>
    </source>
</evidence>
<reference evidence="2" key="1">
    <citation type="submission" date="2021-03" db="EMBL/GenBank/DDBJ databases">
        <title>Chromosome level genome of the anhydrobiotic midge Polypedilum vanderplanki.</title>
        <authorList>
            <person name="Yoshida Y."/>
            <person name="Kikawada T."/>
            <person name="Gusev O."/>
        </authorList>
    </citation>
    <scope>NUCLEOTIDE SEQUENCE</scope>
    <source>
        <strain evidence="2">NIAS01</strain>
        <tissue evidence="2">Whole body or cell culture</tissue>
    </source>
</reference>
<dbReference type="PANTHER" id="PTHR31649:SF11">
    <property type="entry name" value="PROTEIN UNZIPPED"/>
    <property type="match status" value="1"/>
</dbReference>
<dbReference type="PANTHER" id="PTHR31649">
    <property type="entry name" value="AGAP009604-PA"/>
    <property type="match status" value="1"/>
</dbReference>
<feature type="signal peptide" evidence="1">
    <location>
        <begin position="1"/>
        <end position="19"/>
    </location>
</feature>